<dbReference type="CDD" id="cd01572">
    <property type="entry name" value="QPRTase"/>
    <property type="match status" value="1"/>
</dbReference>
<evidence type="ECO:0000256" key="8">
    <source>
        <dbReference type="ARBA" id="ARBA00033102"/>
    </source>
</evidence>
<evidence type="ECO:0000259" key="12">
    <source>
        <dbReference type="Pfam" id="PF02749"/>
    </source>
</evidence>
<sequence>MESLRLPDCSALIATALDEDFAYGPDYTSLATVPGEARCTADFTAREAGTIAGLGLIEEVLEATAQRLAQWGVDTAGSALADAPAPTITLHSTDGDRVAPGQVIATVQAPALLVLAAERTMLNMVSHVSGIATQTRRWVDAIAAAAADTGTPNSVKQAQVRDTRKTLPGLRALQKYAVRAGGGANHRMGLGDAAMIKDNHVLAVGSVATALRRVREHAPVIACEVEVDTLDQLDEVLLLHPDMVLLDNFALADVHTAVHCRQALSPTTALEVSGGLQLENAGEYGTSGVDYIAVGALTHSVRVLDIGLDFS</sequence>
<dbReference type="NCBIfam" id="TIGR00078">
    <property type="entry name" value="nadC"/>
    <property type="match status" value="1"/>
</dbReference>
<dbReference type="PIRSF" id="PIRSF006250">
    <property type="entry name" value="NadC_ModD"/>
    <property type="match status" value="1"/>
</dbReference>
<keyword evidence="14" id="KW-1185">Reference proteome</keyword>
<evidence type="ECO:0000256" key="3">
    <source>
        <dbReference type="ARBA" id="ARBA00009400"/>
    </source>
</evidence>
<feature type="domain" description="Quinolinate phosphoribosyl transferase N-terminal" evidence="12">
    <location>
        <begin position="26"/>
        <end position="129"/>
    </location>
</feature>
<evidence type="ECO:0000256" key="1">
    <source>
        <dbReference type="ARBA" id="ARBA00003237"/>
    </source>
</evidence>
<dbReference type="GO" id="GO:0004514">
    <property type="term" value="F:nicotinate-nucleotide diphosphorylase (carboxylating) activity"/>
    <property type="evidence" value="ECO:0007669"/>
    <property type="project" value="UniProtKB-EC"/>
</dbReference>
<keyword evidence="7 10" id="KW-0808">Transferase</keyword>
<dbReference type="Gene3D" id="3.90.1170.20">
    <property type="entry name" value="Quinolinate phosphoribosyl transferase, N-terminal domain"/>
    <property type="match status" value="1"/>
</dbReference>
<dbReference type="InterPro" id="IPR036068">
    <property type="entry name" value="Nicotinate_pribotase-like_C"/>
</dbReference>
<dbReference type="InterPro" id="IPR004393">
    <property type="entry name" value="NadC"/>
</dbReference>
<evidence type="ECO:0000256" key="2">
    <source>
        <dbReference type="ARBA" id="ARBA00004893"/>
    </source>
</evidence>
<evidence type="ECO:0000256" key="5">
    <source>
        <dbReference type="ARBA" id="ARBA00022642"/>
    </source>
</evidence>
<dbReference type="SUPFAM" id="SSF54675">
    <property type="entry name" value="Nicotinate/Quinolinate PRTase N-terminal domain-like"/>
    <property type="match status" value="1"/>
</dbReference>
<comment type="pathway">
    <text evidence="2">Cofactor biosynthesis; NAD(+) biosynthesis; nicotinate D-ribonucleotide from quinolinate: step 1/1.</text>
</comment>
<evidence type="ECO:0000256" key="4">
    <source>
        <dbReference type="ARBA" id="ARBA00011944"/>
    </source>
</evidence>
<evidence type="ECO:0000313" key="14">
    <source>
        <dbReference type="Proteomes" id="UP001371299"/>
    </source>
</evidence>
<dbReference type="InterPro" id="IPR022412">
    <property type="entry name" value="Quinolinate_PRibosylTrfase_N"/>
</dbReference>
<comment type="caution">
    <text evidence="13">The sequence shown here is derived from an EMBL/GenBank/DDBJ whole genome shotgun (WGS) entry which is preliminary data.</text>
</comment>
<evidence type="ECO:0000256" key="9">
    <source>
        <dbReference type="ARBA" id="ARBA00047445"/>
    </source>
</evidence>
<comment type="function">
    <text evidence="1">Involved in the catabolism of quinolinic acid (QA).</text>
</comment>
<dbReference type="PANTHER" id="PTHR32179:SF3">
    <property type="entry name" value="NICOTINATE-NUCLEOTIDE PYROPHOSPHORYLASE [CARBOXYLATING]"/>
    <property type="match status" value="1"/>
</dbReference>
<dbReference type="EMBL" id="JBBMGJ010000017">
    <property type="protein sequence ID" value="MEK0146145.1"/>
    <property type="molecule type" value="Genomic_DNA"/>
</dbReference>
<dbReference type="Gene3D" id="3.20.20.70">
    <property type="entry name" value="Aldolase class I"/>
    <property type="match status" value="1"/>
</dbReference>
<dbReference type="Pfam" id="PF01729">
    <property type="entry name" value="QRPTase_C"/>
    <property type="match status" value="1"/>
</dbReference>
<dbReference type="PANTHER" id="PTHR32179">
    <property type="entry name" value="NICOTINATE-NUCLEOTIDE PYROPHOSPHORYLASE [CARBOXYLATING]"/>
    <property type="match status" value="1"/>
</dbReference>
<reference evidence="13 14" key="1">
    <citation type="submission" date="2024-01" db="EMBL/GenBank/DDBJ databases">
        <title>Description of two novel Corynebacterium species isolated from human nasal passages and skin.</title>
        <authorList>
            <person name="Popowitch E."/>
            <person name="Tran T.H."/>
            <person name="Escapa I.F."/>
            <person name="Bhatt E."/>
            <person name="Sozat A.K."/>
            <person name="Roberts A.Q."/>
            <person name="Segre J.A."/>
            <person name="Kong H."/>
            <person name="Conlan S."/>
            <person name="Lemon K.P."/>
            <person name="Kelly M.S."/>
        </authorList>
    </citation>
    <scope>NUCLEOTIDE SEQUENCE [LARGE SCALE GENOMIC DNA]</scope>
    <source>
        <strain evidence="13 14">KPL2619</strain>
    </source>
</reference>
<dbReference type="InterPro" id="IPR027277">
    <property type="entry name" value="NadC/ModD"/>
</dbReference>
<evidence type="ECO:0000313" key="13">
    <source>
        <dbReference type="EMBL" id="MEK0146145.1"/>
    </source>
</evidence>
<keyword evidence="5" id="KW-0662">Pyridine nucleotide biosynthesis</keyword>
<feature type="domain" description="Quinolinate phosphoribosyl transferase C-terminal" evidence="11">
    <location>
        <begin position="131"/>
        <end position="309"/>
    </location>
</feature>
<protein>
    <recommendedName>
        <fullName evidence="4">nicotinate-nucleotide diphosphorylase (carboxylating)</fullName>
        <ecNumber evidence="4">2.4.2.19</ecNumber>
    </recommendedName>
    <alternativeName>
        <fullName evidence="8">Quinolinate phosphoribosyltransferase [decarboxylating]</fullName>
    </alternativeName>
</protein>
<dbReference type="EC" id="2.4.2.19" evidence="4"/>
<accession>A0ABU8Y3Y3</accession>
<dbReference type="InterPro" id="IPR037128">
    <property type="entry name" value="Quinolinate_PRibosylTase_N_sf"/>
</dbReference>
<name>A0ABU8Y3Y3_9CORY</name>
<dbReference type="RefSeq" id="WP_288794946.1">
    <property type="nucleotide sequence ID" value="NZ_JBBMGJ010000017.1"/>
</dbReference>
<comment type="similarity">
    <text evidence="3 10">Belongs to the NadC/ModD family.</text>
</comment>
<keyword evidence="6 10" id="KW-0328">Glycosyltransferase</keyword>
<evidence type="ECO:0000256" key="6">
    <source>
        <dbReference type="ARBA" id="ARBA00022676"/>
    </source>
</evidence>
<dbReference type="Proteomes" id="UP001371299">
    <property type="component" value="Unassembled WGS sequence"/>
</dbReference>
<proteinExistence type="inferred from homology"/>
<evidence type="ECO:0000259" key="11">
    <source>
        <dbReference type="Pfam" id="PF01729"/>
    </source>
</evidence>
<dbReference type="Pfam" id="PF02749">
    <property type="entry name" value="QRPTase_N"/>
    <property type="match status" value="1"/>
</dbReference>
<dbReference type="SUPFAM" id="SSF51690">
    <property type="entry name" value="Nicotinate/Quinolinate PRTase C-terminal domain-like"/>
    <property type="match status" value="1"/>
</dbReference>
<dbReference type="InterPro" id="IPR013785">
    <property type="entry name" value="Aldolase_TIM"/>
</dbReference>
<gene>
    <name evidence="13" type="primary">nadC</name>
    <name evidence="13" type="ORF">WMQ01_08700</name>
</gene>
<dbReference type="InterPro" id="IPR002638">
    <property type="entry name" value="Quinolinate_PRibosylTrfase_C"/>
</dbReference>
<comment type="catalytic activity">
    <reaction evidence="9">
        <text>nicotinate beta-D-ribonucleotide + CO2 + diphosphate = quinolinate + 5-phospho-alpha-D-ribose 1-diphosphate + 2 H(+)</text>
        <dbReference type="Rhea" id="RHEA:12733"/>
        <dbReference type="ChEBI" id="CHEBI:15378"/>
        <dbReference type="ChEBI" id="CHEBI:16526"/>
        <dbReference type="ChEBI" id="CHEBI:29959"/>
        <dbReference type="ChEBI" id="CHEBI:33019"/>
        <dbReference type="ChEBI" id="CHEBI:57502"/>
        <dbReference type="ChEBI" id="CHEBI:58017"/>
        <dbReference type="EC" id="2.4.2.19"/>
    </reaction>
</comment>
<evidence type="ECO:0000256" key="7">
    <source>
        <dbReference type="ARBA" id="ARBA00022679"/>
    </source>
</evidence>
<evidence type="ECO:0000256" key="10">
    <source>
        <dbReference type="PIRNR" id="PIRNR006250"/>
    </source>
</evidence>
<organism evidence="13 14">
    <name type="scientific">Corynebacterium yonathiae</name>
    <dbReference type="NCBI Taxonomy" id="2913504"/>
    <lineage>
        <taxon>Bacteria</taxon>
        <taxon>Bacillati</taxon>
        <taxon>Actinomycetota</taxon>
        <taxon>Actinomycetes</taxon>
        <taxon>Mycobacteriales</taxon>
        <taxon>Corynebacteriaceae</taxon>
        <taxon>Corynebacterium</taxon>
    </lineage>
</organism>